<organism evidence="1 2">
    <name type="scientific">Actinidia chinensis var. chinensis</name>
    <name type="common">Chinese soft-hair kiwi</name>
    <dbReference type="NCBI Taxonomy" id="1590841"/>
    <lineage>
        <taxon>Eukaryota</taxon>
        <taxon>Viridiplantae</taxon>
        <taxon>Streptophyta</taxon>
        <taxon>Embryophyta</taxon>
        <taxon>Tracheophyta</taxon>
        <taxon>Spermatophyta</taxon>
        <taxon>Magnoliopsida</taxon>
        <taxon>eudicotyledons</taxon>
        <taxon>Gunneridae</taxon>
        <taxon>Pentapetalae</taxon>
        <taxon>asterids</taxon>
        <taxon>Ericales</taxon>
        <taxon>Actinidiaceae</taxon>
        <taxon>Actinidia</taxon>
    </lineage>
</organism>
<dbReference type="Gramene" id="PSS24667">
    <property type="protein sequence ID" value="PSS24667"/>
    <property type="gene ID" value="CEY00_Acc09583"/>
</dbReference>
<reference evidence="1 2" key="1">
    <citation type="submission" date="2017-07" db="EMBL/GenBank/DDBJ databases">
        <title>An improved, manually edited Actinidia chinensis var. chinensis (kiwifruit) genome highlights the challenges associated with draft genomes and gene prediction in plants.</title>
        <authorList>
            <person name="Pilkington S."/>
            <person name="Crowhurst R."/>
            <person name="Hilario E."/>
            <person name="Nardozza S."/>
            <person name="Fraser L."/>
            <person name="Peng Y."/>
            <person name="Gunaseelan K."/>
            <person name="Simpson R."/>
            <person name="Tahir J."/>
            <person name="Deroles S."/>
            <person name="Templeton K."/>
            <person name="Luo Z."/>
            <person name="Davy M."/>
            <person name="Cheng C."/>
            <person name="Mcneilage M."/>
            <person name="Scaglione D."/>
            <person name="Liu Y."/>
            <person name="Zhang Q."/>
            <person name="Datson P."/>
            <person name="De Silva N."/>
            <person name="Gardiner S."/>
            <person name="Bassett H."/>
            <person name="Chagne D."/>
            <person name="Mccallum J."/>
            <person name="Dzierzon H."/>
            <person name="Deng C."/>
            <person name="Wang Y.-Y."/>
            <person name="Barron N."/>
            <person name="Manako K."/>
            <person name="Bowen J."/>
            <person name="Foster T."/>
            <person name="Erridge Z."/>
            <person name="Tiffin H."/>
            <person name="Waite C."/>
            <person name="Davies K."/>
            <person name="Grierson E."/>
            <person name="Laing W."/>
            <person name="Kirk R."/>
            <person name="Chen X."/>
            <person name="Wood M."/>
            <person name="Montefiori M."/>
            <person name="Brummell D."/>
            <person name="Schwinn K."/>
            <person name="Catanach A."/>
            <person name="Fullerton C."/>
            <person name="Li D."/>
            <person name="Meiyalaghan S."/>
            <person name="Nieuwenhuizen N."/>
            <person name="Read N."/>
            <person name="Prakash R."/>
            <person name="Hunter D."/>
            <person name="Zhang H."/>
            <person name="Mckenzie M."/>
            <person name="Knabel M."/>
            <person name="Harris A."/>
            <person name="Allan A."/>
            <person name="Chen A."/>
            <person name="Janssen B."/>
            <person name="Plunkett B."/>
            <person name="Dwamena C."/>
            <person name="Voogd C."/>
            <person name="Leif D."/>
            <person name="Lafferty D."/>
            <person name="Souleyre E."/>
            <person name="Varkonyi-Gasic E."/>
            <person name="Gambi F."/>
            <person name="Hanley J."/>
            <person name="Yao J.-L."/>
            <person name="Cheung J."/>
            <person name="David K."/>
            <person name="Warren B."/>
            <person name="Marsh K."/>
            <person name="Snowden K."/>
            <person name="Lin-Wang K."/>
            <person name="Brian L."/>
            <person name="Martinez-Sanchez M."/>
            <person name="Wang M."/>
            <person name="Ileperuma N."/>
            <person name="Macnee N."/>
            <person name="Campin R."/>
            <person name="Mcatee P."/>
            <person name="Drummond R."/>
            <person name="Espley R."/>
            <person name="Ireland H."/>
            <person name="Wu R."/>
            <person name="Atkinson R."/>
            <person name="Karunairetnam S."/>
            <person name="Bulley S."/>
            <person name="Chunkath S."/>
            <person name="Hanley Z."/>
            <person name="Storey R."/>
            <person name="Thrimawithana A."/>
            <person name="Thomson S."/>
            <person name="David C."/>
            <person name="Testolin R."/>
        </authorList>
    </citation>
    <scope>NUCLEOTIDE SEQUENCE [LARGE SCALE GENOMIC DNA]</scope>
    <source>
        <strain evidence="2">cv. Red5</strain>
        <tissue evidence="1">Young leaf</tissue>
    </source>
</reference>
<gene>
    <name evidence="1" type="ORF">CEY00_Acc09583</name>
</gene>
<dbReference type="EMBL" id="NKQK01000008">
    <property type="protein sequence ID" value="PSS24667.1"/>
    <property type="molecule type" value="Genomic_DNA"/>
</dbReference>
<evidence type="ECO:0000313" key="1">
    <source>
        <dbReference type="EMBL" id="PSS24667.1"/>
    </source>
</evidence>
<dbReference type="OrthoDB" id="1932900at2759"/>
<keyword evidence="2" id="KW-1185">Reference proteome</keyword>
<comment type="caution">
    <text evidence="1">The sequence shown here is derived from an EMBL/GenBank/DDBJ whole genome shotgun (WGS) entry which is preliminary data.</text>
</comment>
<dbReference type="InParanoid" id="A0A2R6RAT4"/>
<dbReference type="PANTHER" id="PTHR34538">
    <property type="entry name" value="EXPRESSED PROTEIN"/>
    <property type="match status" value="1"/>
</dbReference>
<sequence>MGVFGRLVWVNNYGKKQCRSLFWRVRAAMKRAVKINGSKRQFRFHYDPLSYALNFDDGGWKLGEGGNGFQFHKVVKIEDISEATVWVYFLWVDYS</sequence>
<dbReference type="AlphaFoldDB" id="A0A2R6RAT4"/>
<name>A0A2R6RAT4_ACTCC</name>
<evidence type="ECO:0000313" key="2">
    <source>
        <dbReference type="Proteomes" id="UP000241394"/>
    </source>
</evidence>
<dbReference type="PANTHER" id="PTHR34538:SF10">
    <property type="entry name" value="GENOME ASSEMBLY, CHROMOSOME: A06"/>
    <property type="match status" value="1"/>
</dbReference>
<protein>
    <submittedName>
        <fullName evidence="1">Vesicle-trafficking protein like</fullName>
    </submittedName>
</protein>
<dbReference type="STRING" id="1590841.A0A2R6RAT4"/>
<accession>A0A2R6RAT4</accession>
<proteinExistence type="predicted"/>
<reference evidence="2" key="2">
    <citation type="journal article" date="2018" name="BMC Genomics">
        <title>A manually annotated Actinidia chinensis var. chinensis (kiwifruit) genome highlights the challenges associated with draft genomes and gene prediction in plants.</title>
        <authorList>
            <person name="Pilkington S.M."/>
            <person name="Crowhurst R."/>
            <person name="Hilario E."/>
            <person name="Nardozza S."/>
            <person name="Fraser L."/>
            <person name="Peng Y."/>
            <person name="Gunaseelan K."/>
            <person name="Simpson R."/>
            <person name="Tahir J."/>
            <person name="Deroles S.C."/>
            <person name="Templeton K."/>
            <person name="Luo Z."/>
            <person name="Davy M."/>
            <person name="Cheng C."/>
            <person name="McNeilage M."/>
            <person name="Scaglione D."/>
            <person name="Liu Y."/>
            <person name="Zhang Q."/>
            <person name="Datson P."/>
            <person name="De Silva N."/>
            <person name="Gardiner S.E."/>
            <person name="Bassett H."/>
            <person name="Chagne D."/>
            <person name="McCallum J."/>
            <person name="Dzierzon H."/>
            <person name="Deng C."/>
            <person name="Wang Y.Y."/>
            <person name="Barron L."/>
            <person name="Manako K."/>
            <person name="Bowen J."/>
            <person name="Foster T.M."/>
            <person name="Erridge Z.A."/>
            <person name="Tiffin H."/>
            <person name="Waite C.N."/>
            <person name="Davies K.M."/>
            <person name="Grierson E.P."/>
            <person name="Laing W.A."/>
            <person name="Kirk R."/>
            <person name="Chen X."/>
            <person name="Wood M."/>
            <person name="Montefiori M."/>
            <person name="Brummell D.A."/>
            <person name="Schwinn K.E."/>
            <person name="Catanach A."/>
            <person name="Fullerton C."/>
            <person name="Li D."/>
            <person name="Meiyalaghan S."/>
            <person name="Nieuwenhuizen N."/>
            <person name="Read N."/>
            <person name="Prakash R."/>
            <person name="Hunter D."/>
            <person name="Zhang H."/>
            <person name="McKenzie M."/>
            <person name="Knabel M."/>
            <person name="Harris A."/>
            <person name="Allan A.C."/>
            <person name="Gleave A."/>
            <person name="Chen A."/>
            <person name="Janssen B.J."/>
            <person name="Plunkett B."/>
            <person name="Ampomah-Dwamena C."/>
            <person name="Voogd C."/>
            <person name="Leif D."/>
            <person name="Lafferty D."/>
            <person name="Souleyre E.J.F."/>
            <person name="Varkonyi-Gasic E."/>
            <person name="Gambi F."/>
            <person name="Hanley J."/>
            <person name="Yao J.L."/>
            <person name="Cheung J."/>
            <person name="David K.M."/>
            <person name="Warren B."/>
            <person name="Marsh K."/>
            <person name="Snowden K.C."/>
            <person name="Lin-Wang K."/>
            <person name="Brian L."/>
            <person name="Martinez-Sanchez M."/>
            <person name="Wang M."/>
            <person name="Ileperuma N."/>
            <person name="Macnee N."/>
            <person name="Campin R."/>
            <person name="McAtee P."/>
            <person name="Drummond R.S.M."/>
            <person name="Espley R.V."/>
            <person name="Ireland H.S."/>
            <person name="Wu R."/>
            <person name="Atkinson R.G."/>
            <person name="Karunairetnam S."/>
            <person name="Bulley S."/>
            <person name="Chunkath S."/>
            <person name="Hanley Z."/>
            <person name="Storey R."/>
            <person name="Thrimawithana A.H."/>
            <person name="Thomson S."/>
            <person name="David C."/>
            <person name="Testolin R."/>
            <person name="Huang H."/>
            <person name="Hellens R.P."/>
            <person name="Schaffer R.J."/>
        </authorList>
    </citation>
    <scope>NUCLEOTIDE SEQUENCE [LARGE SCALE GENOMIC DNA]</scope>
    <source>
        <strain evidence="2">cv. Red5</strain>
    </source>
</reference>
<dbReference type="Proteomes" id="UP000241394">
    <property type="component" value="Chromosome LG8"/>
</dbReference>